<evidence type="ECO:0000313" key="2">
    <source>
        <dbReference type="Proteomes" id="UP001476282"/>
    </source>
</evidence>
<dbReference type="Pfam" id="PF13692">
    <property type="entry name" value="Glyco_trans_1_4"/>
    <property type="match status" value="1"/>
</dbReference>
<dbReference type="CDD" id="cd03801">
    <property type="entry name" value="GT4_PimA-like"/>
    <property type="match status" value="1"/>
</dbReference>
<dbReference type="Proteomes" id="UP001476282">
    <property type="component" value="Unassembled WGS sequence"/>
</dbReference>
<dbReference type="PANTHER" id="PTHR45947:SF3">
    <property type="entry name" value="SULFOQUINOVOSYL TRANSFERASE SQD2"/>
    <property type="match status" value="1"/>
</dbReference>
<evidence type="ECO:0000313" key="1">
    <source>
        <dbReference type="EMBL" id="GAA5483683.1"/>
    </source>
</evidence>
<sequence>MKMEDGAPIPSKSLENVGILFPNFGPYHSARLENLAGQLEQSSRRLVCFRLTVGSDVYSWRPCAPRNAPTITLARTSTGVLEALRIGFRLFREIRHRGIQVMLLPSYSPLPNLMCVFASKAAGARVVLMCDSWEMSGRRGGFARVIKRFLVGLFDSAFVAGTRHCQYLVDNGFCRNKIFKGYDVVDNSFFIDRCAGISEGRSACSVRGGMPERYFLNVGRLVTKKNLGMLLQAFSEILERFPYSDISLVLVGDGPALEALRSDAAALGVPWEEFGCNSEAAPSRCIVSLGFLQIEELPSIFAAAEAFVLPSLWEEWGLVINEALACSVPVIVSDRVGCATDLVREGWNGAIFPFDNVEALILEMSKFLSDGAYRAKLSKNCVESVSEWSLDRFGTNAMAAAECAYRERK</sequence>
<proteinExistence type="predicted"/>
<dbReference type="EMBL" id="BAABRI010000016">
    <property type="protein sequence ID" value="GAA5483683.1"/>
    <property type="molecule type" value="Genomic_DNA"/>
</dbReference>
<protein>
    <submittedName>
        <fullName evidence="1">D-inositol-3-phosphate glycosyltransferase</fullName>
    </submittedName>
</protein>
<dbReference type="SUPFAM" id="SSF53756">
    <property type="entry name" value="UDP-Glycosyltransferase/glycogen phosphorylase"/>
    <property type="match status" value="1"/>
</dbReference>
<comment type="caution">
    <text evidence="1">The sequence shown here is derived from an EMBL/GenBank/DDBJ whole genome shotgun (WGS) entry which is preliminary data.</text>
</comment>
<accession>A0ABP9UQ68</accession>
<reference evidence="1 2" key="1">
    <citation type="submission" date="2024-02" db="EMBL/GenBank/DDBJ databases">
        <title>Haloferula sargassicola NBRC 104335.</title>
        <authorList>
            <person name="Ichikawa N."/>
            <person name="Katano-Makiyama Y."/>
            <person name="Hidaka K."/>
        </authorList>
    </citation>
    <scope>NUCLEOTIDE SEQUENCE [LARGE SCALE GENOMIC DNA]</scope>
    <source>
        <strain evidence="1 2">NBRC 104335</strain>
    </source>
</reference>
<dbReference type="Gene3D" id="3.40.50.2000">
    <property type="entry name" value="Glycogen Phosphorylase B"/>
    <property type="match status" value="2"/>
</dbReference>
<organism evidence="1 2">
    <name type="scientific">Haloferula sargassicola</name>
    <dbReference type="NCBI Taxonomy" id="490096"/>
    <lineage>
        <taxon>Bacteria</taxon>
        <taxon>Pseudomonadati</taxon>
        <taxon>Verrucomicrobiota</taxon>
        <taxon>Verrucomicrobiia</taxon>
        <taxon>Verrucomicrobiales</taxon>
        <taxon>Verrucomicrobiaceae</taxon>
        <taxon>Haloferula</taxon>
    </lineage>
</organism>
<gene>
    <name evidence="1" type="primary">mshA_9</name>
    <name evidence="1" type="ORF">Hsar01_02917</name>
</gene>
<name>A0ABP9UQ68_9BACT</name>
<dbReference type="PANTHER" id="PTHR45947">
    <property type="entry name" value="SULFOQUINOVOSYL TRANSFERASE SQD2"/>
    <property type="match status" value="1"/>
</dbReference>
<dbReference type="InterPro" id="IPR050194">
    <property type="entry name" value="Glycosyltransferase_grp1"/>
</dbReference>
<keyword evidence="2" id="KW-1185">Reference proteome</keyword>